<dbReference type="Proteomes" id="UP000663851">
    <property type="component" value="Unassembled WGS sequence"/>
</dbReference>
<reference evidence="3" key="1">
    <citation type="submission" date="2021-02" db="EMBL/GenBank/DDBJ databases">
        <authorList>
            <person name="Nowell W R."/>
        </authorList>
    </citation>
    <scope>NUCLEOTIDE SEQUENCE</scope>
</reference>
<protein>
    <submittedName>
        <fullName evidence="3">Uncharacterized protein</fullName>
    </submittedName>
</protein>
<keyword evidence="2" id="KW-0472">Membrane</keyword>
<keyword evidence="2" id="KW-0812">Transmembrane</keyword>
<organism evidence="3 4">
    <name type="scientific">Rotaria socialis</name>
    <dbReference type="NCBI Taxonomy" id="392032"/>
    <lineage>
        <taxon>Eukaryota</taxon>
        <taxon>Metazoa</taxon>
        <taxon>Spiralia</taxon>
        <taxon>Gnathifera</taxon>
        <taxon>Rotifera</taxon>
        <taxon>Eurotatoria</taxon>
        <taxon>Bdelloidea</taxon>
        <taxon>Philodinida</taxon>
        <taxon>Philodinidae</taxon>
        <taxon>Rotaria</taxon>
    </lineage>
</organism>
<sequence length="106" mass="11759">MNKALLFGKIIMASTSTIISSNVIMAKNPLDNEYAALLNAIIVINALYRNKHQAPIGLLSLPLMIGAIQVVLLKNWIKHKLKDNTNSQSSNENEVKTDELEMINVE</sequence>
<comment type="caution">
    <text evidence="3">The sequence shown here is derived from an EMBL/GenBank/DDBJ whole genome shotgun (WGS) entry which is preliminary data.</text>
</comment>
<evidence type="ECO:0000256" key="1">
    <source>
        <dbReference type="SAM" id="MobiDB-lite"/>
    </source>
</evidence>
<feature type="transmembrane region" description="Helical" evidence="2">
    <location>
        <begin position="6"/>
        <end position="25"/>
    </location>
</feature>
<feature type="region of interest" description="Disordered" evidence="1">
    <location>
        <begin position="83"/>
        <end position="106"/>
    </location>
</feature>
<evidence type="ECO:0000313" key="3">
    <source>
        <dbReference type="EMBL" id="CAF4499432.1"/>
    </source>
</evidence>
<feature type="transmembrane region" description="Helical" evidence="2">
    <location>
        <begin position="54"/>
        <end position="73"/>
    </location>
</feature>
<keyword evidence="2" id="KW-1133">Transmembrane helix</keyword>
<dbReference type="AlphaFoldDB" id="A0A820VDS9"/>
<evidence type="ECO:0000313" key="4">
    <source>
        <dbReference type="Proteomes" id="UP000663851"/>
    </source>
</evidence>
<proteinExistence type="predicted"/>
<name>A0A820VDS9_9BILA</name>
<gene>
    <name evidence="3" type="ORF">HFQ381_LOCUS27658</name>
</gene>
<evidence type="ECO:0000256" key="2">
    <source>
        <dbReference type="SAM" id="Phobius"/>
    </source>
</evidence>
<dbReference type="EMBL" id="CAJOBO010003648">
    <property type="protein sequence ID" value="CAF4499432.1"/>
    <property type="molecule type" value="Genomic_DNA"/>
</dbReference>
<accession>A0A820VDS9</accession>